<feature type="compositionally biased region" description="Low complexity" evidence="1">
    <location>
        <begin position="8"/>
        <end position="17"/>
    </location>
</feature>
<sequence length="99" mass="9294">MPGARVNLGAAAEPDAGGAEDGGGVAVPAAPFPLPAAPAEPPDGGPDAGFEVDADSAGTAARPTTARPVAGVPLSAASSSTGFVEVPATPDFACVSVIN</sequence>
<dbReference type="Proteomes" id="UP001144280">
    <property type="component" value="Unassembled WGS sequence"/>
</dbReference>
<organism evidence="2 3">
    <name type="scientific">Phytohabitans aurantiacus</name>
    <dbReference type="NCBI Taxonomy" id="3016789"/>
    <lineage>
        <taxon>Bacteria</taxon>
        <taxon>Bacillati</taxon>
        <taxon>Actinomycetota</taxon>
        <taxon>Actinomycetes</taxon>
        <taxon>Micromonosporales</taxon>
        <taxon>Micromonosporaceae</taxon>
    </lineage>
</organism>
<keyword evidence="3" id="KW-1185">Reference proteome</keyword>
<gene>
    <name evidence="2" type="ORF">Pa4123_05350</name>
</gene>
<feature type="compositionally biased region" description="Low complexity" evidence="1">
    <location>
        <begin position="57"/>
        <end position="68"/>
    </location>
</feature>
<accession>A0ABQ5QL92</accession>
<evidence type="ECO:0000313" key="3">
    <source>
        <dbReference type="Proteomes" id="UP001144280"/>
    </source>
</evidence>
<name>A0ABQ5QL92_9ACTN</name>
<comment type="caution">
    <text evidence="2">The sequence shown here is derived from an EMBL/GenBank/DDBJ whole genome shotgun (WGS) entry which is preliminary data.</text>
</comment>
<evidence type="ECO:0000313" key="2">
    <source>
        <dbReference type="EMBL" id="GLH95263.1"/>
    </source>
</evidence>
<feature type="region of interest" description="Disordered" evidence="1">
    <location>
        <begin position="1"/>
        <end position="68"/>
    </location>
</feature>
<reference evidence="2" key="1">
    <citation type="submission" date="2022-12" db="EMBL/GenBank/DDBJ databases">
        <title>New Phytohabitans aurantiacus sp. RD004123 nov., an actinomycete isolated from soil.</title>
        <authorList>
            <person name="Triningsih D.W."/>
            <person name="Harunari E."/>
            <person name="Igarashi Y."/>
        </authorList>
    </citation>
    <scope>NUCLEOTIDE SEQUENCE</scope>
    <source>
        <strain evidence="2">RD004123</strain>
    </source>
</reference>
<dbReference type="EMBL" id="BSDI01000001">
    <property type="protein sequence ID" value="GLH95263.1"/>
    <property type="molecule type" value="Genomic_DNA"/>
</dbReference>
<evidence type="ECO:0000256" key="1">
    <source>
        <dbReference type="SAM" id="MobiDB-lite"/>
    </source>
</evidence>
<feature type="compositionally biased region" description="Pro residues" evidence="1">
    <location>
        <begin position="30"/>
        <end position="44"/>
    </location>
</feature>
<proteinExistence type="predicted"/>
<protein>
    <submittedName>
        <fullName evidence="2">Uncharacterized protein</fullName>
    </submittedName>
</protein>